<dbReference type="AlphaFoldDB" id="A0ABD5Y870"/>
<gene>
    <name evidence="1" type="ORF">ACFQMA_19660</name>
</gene>
<evidence type="ECO:0000313" key="2">
    <source>
        <dbReference type="Proteomes" id="UP001596432"/>
    </source>
</evidence>
<name>A0ABD5Y870_9EURY</name>
<dbReference type="EMBL" id="JBHTAS010000001">
    <property type="protein sequence ID" value="MFC7142040.1"/>
    <property type="molecule type" value="Genomic_DNA"/>
</dbReference>
<dbReference type="Proteomes" id="UP001596432">
    <property type="component" value="Unassembled WGS sequence"/>
</dbReference>
<keyword evidence="2" id="KW-1185">Reference proteome</keyword>
<reference evidence="1 2" key="1">
    <citation type="journal article" date="2019" name="Int. J. Syst. Evol. Microbiol.">
        <title>The Global Catalogue of Microorganisms (GCM) 10K type strain sequencing project: providing services to taxonomists for standard genome sequencing and annotation.</title>
        <authorList>
            <consortium name="The Broad Institute Genomics Platform"/>
            <consortium name="The Broad Institute Genome Sequencing Center for Infectious Disease"/>
            <person name="Wu L."/>
            <person name="Ma J."/>
        </authorList>
    </citation>
    <scope>NUCLEOTIDE SEQUENCE [LARGE SCALE GENOMIC DNA]</scope>
    <source>
        <strain evidence="1 2">XZYJT29</strain>
    </source>
</reference>
<organism evidence="1 2">
    <name type="scientific">Halosimplex aquaticum</name>
    <dbReference type="NCBI Taxonomy" id="3026162"/>
    <lineage>
        <taxon>Archaea</taxon>
        <taxon>Methanobacteriati</taxon>
        <taxon>Methanobacteriota</taxon>
        <taxon>Stenosarchaea group</taxon>
        <taxon>Halobacteria</taxon>
        <taxon>Halobacteriales</taxon>
        <taxon>Haloarculaceae</taxon>
        <taxon>Halosimplex</taxon>
    </lineage>
</organism>
<protein>
    <submittedName>
        <fullName evidence="1">Uncharacterized protein</fullName>
    </submittedName>
</protein>
<dbReference type="GeneID" id="78822372"/>
<proteinExistence type="predicted"/>
<sequence length="66" mass="7482">MATDDTAQDPLHVPPLEHTAFFDIDTRDGYVRIDQSWGDQTLYTPEEAREIAESIIEMADEAQDAE</sequence>
<evidence type="ECO:0000313" key="1">
    <source>
        <dbReference type="EMBL" id="MFC7142040.1"/>
    </source>
</evidence>
<dbReference type="RefSeq" id="WP_274323116.1">
    <property type="nucleotide sequence ID" value="NZ_CP118158.1"/>
</dbReference>
<accession>A0ABD5Y870</accession>
<comment type="caution">
    <text evidence="1">The sequence shown here is derived from an EMBL/GenBank/DDBJ whole genome shotgun (WGS) entry which is preliminary data.</text>
</comment>